<sequence length="254" mass="28163">MPPKKPADSLGDYPRPSVAVDVALLTVRRGELQVLLVRRPEGDEAGRFALPGRFLRPHQTLVDAVHDCLQEKVGIRGRAPRQLHVFDEPGRDSRGWVLSVAHVDVVPYAELEPVLSPGDRELRPVDDFLSAELHEPLPYDHEQIIGFAAAAVRAEYAANPDPAGLLESEFTMSELRAVHEAVAGSRLQRDTFRRLMEPQLVATDKRVAPLGSESLLSLQGDPAMRSDLRSAGSGRGRPAQVYRRREQPLRMRAI</sequence>
<dbReference type="GO" id="GO:0016787">
    <property type="term" value="F:hydrolase activity"/>
    <property type="evidence" value="ECO:0007669"/>
    <property type="project" value="UniProtKB-KW"/>
</dbReference>
<protein>
    <submittedName>
        <fullName evidence="3">NUDIX hydrolase</fullName>
    </submittedName>
</protein>
<feature type="domain" description="NrtR DNA-binding winged helix" evidence="2">
    <location>
        <begin position="164"/>
        <end position="205"/>
    </location>
</feature>
<dbReference type="InterPro" id="IPR036390">
    <property type="entry name" value="WH_DNA-bd_sf"/>
</dbReference>
<dbReference type="InterPro" id="IPR015797">
    <property type="entry name" value="NUDIX_hydrolase-like_dom_sf"/>
</dbReference>
<dbReference type="PANTHER" id="PTHR43736">
    <property type="entry name" value="ADP-RIBOSE PYROPHOSPHATASE"/>
    <property type="match status" value="1"/>
</dbReference>
<evidence type="ECO:0000313" key="4">
    <source>
        <dbReference type="Proteomes" id="UP000325307"/>
    </source>
</evidence>
<evidence type="ECO:0000313" key="3">
    <source>
        <dbReference type="EMBL" id="GER23599.1"/>
    </source>
</evidence>
<evidence type="ECO:0000259" key="2">
    <source>
        <dbReference type="Pfam" id="PF21906"/>
    </source>
</evidence>
<dbReference type="Gene3D" id="3.90.79.10">
    <property type="entry name" value="Nucleoside Triphosphate Pyrophosphohydrolase"/>
    <property type="match status" value="1"/>
</dbReference>
<gene>
    <name evidence="3" type="ORF">NCCP1664_20940</name>
</gene>
<dbReference type="Gene3D" id="1.10.10.10">
    <property type="entry name" value="Winged helix-like DNA-binding domain superfamily/Winged helix DNA-binding domain"/>
    <property type="match status" value="1"/>
</dbReference>
<reference evidence="3 4" key="1">
    <citation type="submission" date="2019-09" db="EMBL/GenBank/DDBJ databases">
        <title>Arthrobacter zafarii sp. nov., a moderately thermotolerant and halotolerant actinobacterium isolated from Cholistan desert soil of Pakistan.</title>
        <authorList>
            <person name="Amin A."/>
            <person name="Ahmed I."/>
            <person name="Khalid N."/>
            <person name="Schumann P."/>
            <person name="Busse H.J."/>
            <person name="Khan I.U."/>
            <person name="Li S."/>
            <person name="Li W.J."/>
        </authorList>
    </citation>
    <scope>NUCLEOTIDE SEQUENCE [LARGE SCALE GENOMIC DNA]</scope>
    <source>
        <strain evidence="3 4">NCCP-1664</strain>
    </source>
</reference>
<dbReference type="Pfam" id="PF21906">
    <property type="entry name" value="WHD_NrtR"/>
    <property type="match status" value="1"/>
</dbReference>
<proteinExistence type="predicted"/>
<name>A0A5A7NSA7_9MICC</name>
<dbReference type="SUPFAM" id="SSF55811">
    <property type="entry name" value="Nudix"/>
    <property type="match status" value="1"/>
</dbReference>
<dbReference type="InterPro" id="IPR036388">
    <property type="entry name" value="WH-like_DNA-bd_sf"/>
</dbReference>
<keyword evidence="3" id="KW-0378">Hydrolase</keyword>
<feature type="compositionally biased region" description="Basic and acidic residues" evidence="1">
    <location>
        <begin position="243"/>
        <end position="254"/>
    </location>
</feature>
<accession>A0A5A7NSA7</accession>
<dbReference type="RefSeq" id="WP_216364702.1">
    <property type="nucleotide sequence ID" value="NZ_BKDJ01000010.1"/>
</dbReference>
<dbReference type="PANTHER" id="PTHR43736:SF4">
    <property type="entry name" value="SLR1690 PROTEIN"/>
    <property type="match status" value="1"/>
</dbReference>
<dbReference type="SUPFAM" id="SSF46785">
    <property type="entry name" value="Winged helix' DNA-binding domain"/>
    <property type="match status" value="1"/>
</dbReference>
<dbReference type="CDD" id="cd18873">
    <property type="entry name" value="NUDIX_NadM_like"/>
    <property type="match status" value="1"/>
</dbReference>
<comment type="caution">
    <text evidence="3">The sequence shown here is derived from an EMBL/GenBank/DDBJ whole genome shotgun (WGS) entry which is preliminary data.</text>
</comment>
<dbReference type="InterPro" id="IPR054105">
    <property type="entry name" value="WHD_NrtR"/>
</dbReference>
<organism evidence="3 4">
    <name type="scientific">Zafaria cholistanensis</name>
    <dbReference type="NCBI Taxonomy" id="1682741"/>
    <lineage>
        <taxon>Bacteria</taxon>
        <taxon>Bacillati</taxon>
        <taxon>Actinomycetota</taxon>
        <taxon>Actinomycetes</taxon>
        <taxon>Micrococcales</taxon>
        <taxon>Micrococcaceae</taxon>
        <taxon>Zafaria</taxon>
    </lineage>
</organism>
<evidence type="ECO:0000256" key="1">
    <source>
        <dbReference type="SAM" id="MobiDB-lite"/>
    </source>
</evidence>
<dbReference type="AlphaFoldDB" id="A0A5A7NSA7"/>
<keyword evidence="4" id="KW-1185">Reference proteome</keyword>
<dbReference type="EMBL" id="BKDJ01000010">
    <property type="protein sequence ID" value="GER23599.1"/>
    <property type="molecule type" value="Genomic_DNA"/>
</dbReference>
<feature type="region of interest" description="Disordered" evidence="1">
    <location>
        <begin position="218"/>
        <end position="254"/>
    </location>
</feature>
<dbReference type="Proteomes" id="UP000325307">
    <property type="component" value="Unassembled WGS sequence"/>
</dbReference>